<name>A0AAC8YDA5_9ACTN</name>
<dbReference type="AlphaFoldDB" id="A0AAC8YDA5"/>
<dbReference type="Proteomes" id="UP000075221">
    <property type="component" value="Chromosome"/>
</dbReference>
<accession>A0AAC8YDA5</accession>
<reference evidence="1 3" key="2">
    <citation type="submission" date="2016-02" db="EMBL/GenBank/DDBJ databases">
        <title>Complete Genome Sequence of Propionibacterium acidipropionici ATCC 55737.</title>
        <authorList>
            <person name="Luna Flores C.H."/>
            <person name="Nielsen L.K."/>
            <person name="Marcellin E."/>
        </authorList>
    </citation>
    <scope>NUCLEOTIDE SEQUENCE [LARGE SCALE GENOMIC DNA]</scope>
    <source>
        <strain evidence="1 3">ATCC 55737</strain>
    </source>
</reference>
<evidence type="ECO:0000313" key="3">
    <source>
        <dbReference type="Proteomes" id="UP000075221"/>
    </source>
</evidence>
<organism evidence="1 3">
    <name type="scientific">Acidipropionibacterium acidipropionici</name>
    <dbReference type="NCBI Taxonomy" id="1748"/>
    <lineage>
        <taxon>Bacteria</taxon>
        <taxon>Bacillati</taxon>
        <taxon>Actinomycetota</taxon>
        <taxon>Actinomycetes</taxon>
        <taxon>Propionibacteriales</taxon>
        <taxon>Propionibacteriaceae</taxon>
        <taxon>Acidipropionibacterium</taxon>
    </lineage>
</organism>
<protein>
    <submittedName>
        <fullName evidence="1">Uncharacterized protein</fullName>
    </submittedName>
</protein>
<keyword evidence="4" id="KW-1185">Reference proteome</keyword>
<reference evidence="2 4" key="1">
    <citation type="journal article" date="2016" name="Plant Dis.">
        <title>Improved production of propionic acid using genome shuffling.</title>
        <authorList>
            <person name="Luna-Flores C.H."/>
            <person name="Palfreyman R.W."/>
            <person name="Kromer J.O."/>
            <person name="Nielsen L.K."/>
            <person name="Marcellin E."/>
        </authorList>
    </citation>
    <scope>NUCLEOTIDE SEQUENCE [LARGE SCALE GENOMIC DNA]</scope>
    <source>
        <strain evidence="2 4">F3E8</strain>
    </source>
</reference>
<sequence length="84" mass="9609">MSSHRIQPSLAVRERRAWNTIRRMIAEATTRTRDDYVLMPPPAPDPADRQSLIDVALVAAQAYNIHADIDREVDRLLGTQEQTR</sequence>
<evidence type="ECO:0000313" key="1">
    <source>
        <dbReference type="EMBL" id="AMS04656.1"/>
    </source>
</evidence>
<dbReference type="Proteomes" id="UP000178666">
    <property type="component" value="Chromosome"/>
</dbReference>
<evidence type="ECO:0000313" key="2">
    <source>
        <dbReference type="EMBL" id="AOZ46145.1"/>
    </source>
</evidence>
<gene>
    <name evidence="2" type="ORF">A8L58_04785</name>
    <name evidence="1" type="ORF">AXH35_03320</name>
</gene>
<dbReference type="RefSeq" id="WP_062819072.1">
    <property type="nucleotide sequence ID" value="NZ_CP014352.1"/>
</dbReference>
<dbReference type="EMBL" id="CP015970">
    <property type="protein sequence ID" value="AOZ46145.1"/>
    <property type="molecule type" value="Genomic_DNA"/>
</dbReference>
<proteinExistence type="predicted"/>
<evidence type="ECO:0000313" key="4">
    <source>
        <dbReference type="Proteomes" id="UP000178666"/>
    </source>
</evidence>
<dbReference type="EMBL" id="CP014352">
    <property type="protein sequence ID" value="AMS04656.1"/>
    <property type="molecule type" value="Genomic_DNA"/>
</dbReference>